<dbReference type="Gene3D" id="3.20.20.140">
    <property type="entry name" value="Metal-dependent hydrolases"/>
    <property type="match status" value="2"/>
</dbReference>
<dbReference type="InterPro" id="IPR032466">
    <property type="entry name" value="Metal_Hydrolase"/>
</dbReference>
<dbReference type="Gene3D" id="3.10.310.70">
    <property type="match status" value="1"/>
</dbReference>
<dbReference type="SUPFAM" id="SSF51338">
    <property type="entry name" value="Composite domain of metallo-dependent hydrolases"/>
    <property type="match status" value="2"/>
</dbReference>
<evidence type="ECO:0000313" key="3">
    <source>
        <dbReference type="EMBL" id="NJC55081.1"/>
    </source>
</evidence>
<dbReference type="CDD" id="cd01300">
    <property type="entry name" value="YtcJ_like"/>
    <property type="match status" value="1"/>
</dbReference>
<dbReference type="Proteomes" id="UP000576792">
    <property type="component" value="Unassembled WGS sequence"/>
</dbReference>
<proteinExistence type="predicted"/>
<comment type="caution">
    <text evidence="3">The sequence shown here is derived from an EMBL/GenBank/DDBJ whole genome shotgun (WGS) entry which is preliminary data.</text>
</comment>
<dbReference type="Gene3D" id="2.30.40.10">
    <property type="entry name" value="Urease, subunit C, domain 1"/>
    <property type="match status" value="2"/>
</dbReference>
<dbReference type="Pfam" id="PF07969">
    <property type="entry name" value="Amidohydro_3"/>
    <property type="match status" value="2"/>
</dbReference>
<protein>
    <recommendedName>
        <fullName evidence="2">Amidohydrolase 3 domain-containing protein</fullName>
    </recommendedName>
</protein>
<evidence type="ECO:0000256" key="1">
    <source>
        <dbReference type="SAM" id="MobiDB-lite"/>
    </source>
</evidence>
<dbReference type="RefSeq" id="WP_167949165.1">
    <property type="nucleotide sequence ID" value="NZ_BAAAPQ010000026.1"/>
</dbReference>
<dbReference type="AlphaFoldDB" id="A0A846RYM9"/>
<dbReference type="InterPro" id="IPR013108">
    <property type="entry name" value="Amidohydro_3"/>
</dbReference>
<dbReference type="SUPFAM" id="SSF51556">
    <property type="entry name" value="Metallo-dependent hydrolases"/>
    <property type="match status" value="1"/>
</dbReference>
<keyword evidence="4" id="KW-1185">Reference proteome</keyword>
<name>A0A846RYM9_9MICO</name>
<feature type="region of interest" description="Disordered" evidence="1">
    <location>
        <begin position="370"/>
        <end position="406"/>
    </location>
</feature>
<feature type="domain" description="Amidohydrolase 3" evidence="2">
    <location>
        <begin position="414"/>
        <end position="623"/>
    </location>
</feature>
<sequence>MRLFSNAVVRTFAPSSSGSDAATVTAATDTSATTVPDAILVDGETIVAVGTRAELLDIAASESSTTAALASAGGLGATTVIPSLEIEEVDCDGKVILPGLVDAHMHSVHYADSLTDLDLSTVRSLAEAVEAIRERAGQMPFGAWVVGSGWDLNKWDEPRFPDRELLDQAVPDHPVAMWSVDLHTLWTNAHGLEIAGIDDVTADPFGGEFVRDDEGELTGLVREDATDLVARYIPEPSREEQVERLDRTQKLFLSQGLTGIHDFDGIASTLGWSDLREADRQYIRVSQYLRGPEVPWAIETGWHTGDGDDWLSRGGLKLFSDGALGSHTCHMSSPFPEPSAHDSAVPEGAAHEGAARAGTPLEGATHVGAAHEGTTHEGTGDSRGTPAEEGNTEQESYTYPGNVPEGVLSSEPVDANYGIAQMSEDDLFENARLATEAGISVAIHAIGDQANHHVLNVFERLHQTTKEAEERFERPLRHRVEHAQFIQPGDVDRFAELDVIASMQPHHCISDLHLLHLIDESAQLAAYAWPDLLAVGAQVAFGSDGPVESANPFAAVYAAMTRADISGDASTSFQPRRRLSAAEAIRQHTQGPAYAAGLEDRRGYLAPGMDADFIVVDTDPCAAEGLNDSARVRNEAEGEPGGAEGEPGGAEGGVGGVEGGVGGVGSNAAVLDHDGLLGYESEEALFAHAQAIRDTTVALTVVGGQVKYRA</sequence>
<feature type="region of interest" description="Disordered" evidence="1">
    <location>
        <begin position="330"/>
        <end position="356"/>
    </location>
</feature>
<evidence type="ECO:0000313" key="4">
    <source>
        <dbReference type="Proteomes" id="UP000576792"/>
    </source>
</evidence>
<dbReference type="EMBL" id="JAATJN010000001">
    <property type="protein sequence ID" value="NJC55081.1"/>
    <property type="molecule type" value="Genomic_DNA"/>
</dbReference>
<dbReference type="InterPro" id="IPR033932">
    <property type="entry name" value="YtcJ-like"/>
</dbReference>
<organism evidence="3 4">
    <name type="scientific">Brevibacterium marinum</name>
    <dbReference type="NCBI Taxonomy" id="418643"/>
    <lineage>
        <taxon>Bacteria</taxon>
        <taxon>Bacillati</taxon>
        <taxon>Actinomycetota</taxon>
        <taxon>Actinomycetes</taxon>
        <taxon>Micrococcales</taxon>
        <taxon>Brevibacteriaceae</taxon>
        <taxon>Brevibacterium</taxon>
    </lineage>
</organism>
<dbReference type="PANTHER" id="PTHR22642:SF2">
    <property type="entry name" value="PROTEIN LONG AFTER FAR-RED 3"/>
    <property type="match status" value="1"/>
</dbReference>
<feature type="domain" description="Amidohydrolase 3" evidence="2">
    <location>
        <begin position="87"/>
        <end position="343"/>
    </location>
</feature>
<feature type="compositionally biased region" description="Gly residues" evidence="1">
    <location>
        <begin position="639"/>
        <end position="658"/>
    </location>
</feature>
<gene>
    <name evidence="3" type="ORF">BKA07_000116</name>
</gene>
<reference evidence="3 4" key="1">
    <citation type="submission" date="2020-03" db="EMBL/GenBank/DDBJ databases">
        <title>Sequencing the genomes of 1000 actinobacteria strains.</title>
        <authorList>
            <person name="Klenk H.-P."/>
        </authorList>
    </citation>
    <scope>NUCLEOTIDE SEQUENCE [LARGE SCALE GENOMIC DNA]</scope>
    <source>
        <strain evidence="3 4">DSM 18964</strain>
    </source>
</reference>
<dbReference type="PANTHER" id="PTHR22642">
    <property type="entry name" value="IMIDAZOLONEPROPIONASE"/>
    <property type="match status" value="1"/>
</dbReference>
<feature type="region of interest" description="Disordered" evidence="1">
    <location>
        <begin position="628"/>
        <end position="658"/>
    </location>
</feature>
<evidence type="ECO:0000259" key="2">
    <source>
        <dbReference type="Pfam" id="PF07969"/>
    </source>
</evidence>
<dbReference type="InterPro" id="IPR011059">
    <property type="entry name" value="Metal-dep_hydrolase_composite"/>
</dbReference>
<dbReference type="GO" id="GO:0016810">
    <property type="term" value="F:hydrolase activity, acting on carbon-nitrogen (but not peptide) bonds"/>
    <property type="evidence" value="ECO:0007669"/>
    <property type="project" value="InterPro"/>
</dbReference>
<accession>A0A846RYM9</accession>